<dbReference type="PROSITE" id="PS50930">
    <property type="entry name" value="HTH_LYTTR"/>
    <property type="match status" value="1"/>
</dbReference>
<name>A0A9D7SWG6_9BACT</name>
<evidence type="ECO:0000259" key="1">
    <source>
        <dbReference type="PROSITE" id="PS50930"/>
    </source>
</evidence>
<evidence type="ECO:0000313" key="2">
    <source>
        <dbReference type="EMBL" id="MBK9983436.1"/>
    </source>
</evidence>
<protein>
    <submittedName>
        <fullName evidence="2">LytTR family transcriptional regulator</fullName>
    </submittedName>
</protein>
<evidence type="ECO:0000313" key="3">
    <source>
        <dbReference type="Proteomes" id="UP000808337"/>
    </source>
</evidence>
<dbReference type="EMBL" id="JADKGY010000020">
    <property type="protein sequence ID" value="MBK9983436.1"/>
    <property type="molecule type" value="Genomic_DNA"/>
</dbReference>
<reference evidence="2 3" key="1">
    <citation type="submission" date="2020-10" db="EMBL/GenBank/DDBJ databases">
        <title>Connecting structure to function with the recovery of over 1000 high-quality activated sludge metagenome-assembled genomes encoding full-length rRNA genes using long-read sequencing.</title>
        <authorList>
            <person name="Singleton C.M."/>
            <person name="Petriglieri F."/>
            <person name="Kristensen J.M."/>
            <person name="Kirkegaard R.H."/>
            <person name="Michaelsen T.Y."/>
            <person name="Andersen M.H."/>
            <person name="Karst S.M."/>
            <person name="Dueholm M.S."/>
            <person name="Nielsen P.H."/>
            <person name="Albertsen M."/>
        </authorList>
    </citation>
    <scope>NUCLEOTIDE SEQUENCE [LARGE SCALE GENOMIC DNA]</scope>
    <source>
        <strain evidence="2">Ribe_18-Q3-R11-54_MAXAC.273</strain>
    </source>
</reference>
<dbReference type="GO" id="GO:0003677">
    <property type="term" value="F:DNA binding"/>
    <property type="evidence" value="ECO:0007669"/>
    <property type="project" value="InterPro"/>
</dbReference>
<comment type="caution">
    <text evidence="2">The sequence shown here is derived from an EMBL/GenBank/DDBJ whole genome shotgun (WGS) entry which is preliminary data.</text>
</comment>
<dbReference type="Gene3D" id="2.40.50.1020">
    <property type="entry name" value="LytTr DNA-binding domain"/>
    <property type="match status" value="1"/>
</dbReference>
<dbReference type="SMART" id="SM00850">
    <property type="entry name" value="LytTR"/>
    <property type="match status" value="1"/>
</dbReference>
<proteinExistence type="predicted"/>
<feature type="domain" description="HTH LytTR-type" evidence="1">
    <location>
        <begin position="62"/>
        <end position="116"/>
    </location>
</feature>
<dbReference type="InterPro" id="IPR007492">
    <property type="entry name" value="LytTR_DNA-bd_dom"/>
</dbReference>
<accession>A0A9D7SWG6</accession>
<organism evidence="2 3">
    <name type="scientific">Candidatus Opimibacter skivensis</name>
    <dbReference type="NCBI Taxonomy" id="2982028"/>
    <lineage>
        <taxon>Bacteria</taxon>
        <taxon>Pseudomonadati</taxon>
        <taxon>Bacteroidota</taxon>
        <taxon>Saprospiria</taxon>
        <taxon>Saprospirales</taxon>
        <taxon>Saprospiraceae</taxon>
        <taxon>Candidatus Opimibacter</taxon>
    </lineage>
</organism>
<dbReference type="Proteomes" id="UP000808337">
    <property type="component" value="Unassembled WGS sequence"/>
</dbReference>
<sequence>METSIANPQKMKLCISSVKGVQVVDIQSLIYIEASSNYSHLFFTDRPRICASKPVHTYATLLEDSNFVRVHKSFVVNLDHVTAYVKGAGSNVLMTDGKAIDVARSKREVLMRRMREYFKY</sequence>
<dbReference type="Pfam" id="PF04397">
    <property type="entry name" value="LytTR"/>
    <property type="match status" value="1"/>
</dbReference>
<dbReference type="AlphaFoldDB" id="A0A9D7SWG6"/>
<gene>
    <name evidence="2" type="ORF">IPP15_13795</name>
</gene>